<dbReference type="Proteomes" id="UP001209107">
    <property type="component" value="Unassembled WGS sequence"/>
</dbReference>
<comment type="caution">
    <text evidence="2">The sequence shown here is derived from an EMBL/GenBank/DDBJ whole genome shotgun (WGS) entry which is preliminary data.</text>
</comment>
<gene>
    <name evidence="2" type="ORF">OK344_08610</name>
</gene>
<dbReference type="InterPro" id="IPR008993">
    <property type="entry name" value="TIMP-like_OB-fold"/>
</dbReference>
<dbReference type="SUPFAM" id="SSF50242">
    <property type="entry name" value="TIMP-like"/>
    <property type="match status" value="1"/>
</dbReference>
<dbReference type="EMBL" id="JAPCHZ010000004">
    <property type="protein sequence ID" value="MCW4452269.1"/>
    <property type="molecule type" value="Genomic_DNA"/>
</dbReference>
<dbReference type="RefSeq" id="WP_265144413.1">
    <property type="nucleotide sequence ID" value="NZ_JAPCHZ010000004.1"/>
</dbReference>
<feature type="transmembrane region" description="Helical" evidence="1">
    <location>
        <begin position="128"/>
        <end position="148"/>
    </location>
</feature>
<organism evidence="2 3">
    <name type="scientific">Kaistella yananensis</name>
    <dbReference type="NCBI Taxonomy" id="2989820"/>
    <lineage>
        <taxon>Bacteria</taxon>
        <taxon>Pseudomonadati</taxon>
        <taxon>Bacteroidota</taxon>
        <taxon>Flavobacteriia</taxon>
        <taxon>Flavobacteriales</taxon>
        <taxon>Weeksellaceae</taxon>
        <taxon>Chryseobacterium group</taxon>
        <taxon>Kaistella</taxon>
    </lineage>
</organism>
<sequence length="154" mass="17867">MAKAKIEKVYKSSAPDFRSKEITLFGQQFNSCDIIFKEKGKFLIFANVEPDTTFFYSSFCYATQEISQLSVSDFALLEQLKNNLAKEISTQDNFEISYEDLLTAPDKVLKQLMIENAQLSEHHRKQKIYIASLSALYLLTFIIFILFYKKKKSN</sequence>
<proteinExistence type="predicted"/>
<accession>A0ABT3JNB2</accession>
<keyword evidence="1" id="KW-0472">Membrane</keyword>
<reference evidence="2 3" key="1">
    <citation type="submission" date="2022-10" db="EMBL/GenBank/DDBJ databases">
        <title>Kaistella sp. BT-6-1-3.</title>
        <authorList>
            <person name="Ai J."/>
            <person name="Deng Z."/>
        </authorList>
    </citation>
    <scope>NUCLEOTIDE SEQUENCE [LARGE SCALE GENOMIC DNA]</scope>
    <source>
        <strain evidence="2 3">BT6-1-3</strain>
    </source>
</reference>
<evidence type="ECO:0000313" key="2">
    <source>
        <dbReference type="EMBL" id="MCW4452269.1"/>
    </source>
</evidence>
<evidence type="ECO:0000313" key="3">
    <source>
        <dbReference type="Proteomes" id="UP001209107"/>
    </source>
</evidence>
<keyword evidence="1" id="KW-0812">Transmembrane</keyword>
<name>A0ABT3JNB2_9FLAO</name>
<evidence type="ECO:0000256" key="1">
    <source>
        <dbReference type="SAM" id="Phobius"/>
    </source>
</evidence>
<keyword evidence="1" id="KW-1133">Transmembrane helix</keyword>
<keyword evidence="3" id="KW-1185">Reference proteome</keyword>
<protein>
    <submittedName>
        <fullName evidence="2">Uncharacterized protein</fullName>
    </submittedName>
</protein>